<feature type="domain" description="Fibronectin type-III" evidence="13">
    <location>
        <begin position="80"/>
        <end position="169"/>
    </location>
</feature>
<keyword evidence="9" id="KW-0325">Glycoprotein</keyword>
<reference evidence="14" key="1">
    <citation type="submission" date="2025-08" db="UniProtKB">
        <authorList>
            <consortium name="Ensembl"/>
        </authorList>
    </citation>
    <scope>IDENTIFICATION</scope>
</reference>
<dbReference type="SUPFAM" id="SSF52799">
    <property type="entry name" value="(Phosphotyrosine protein) phosphatases II"/>
    <property type="match status" value="1"/>
</dbReference>
<dbReference type="Pfam" id="PF00041">
    <property type="entry name" value="fn3"/>
    <property type="match status" value="3"/>
</dbReference>
<dbReference type="PROSITE" id="PS50055">
    <property type="entry name" value="TYR_PHOSPHATASE_PTP"/>
    <property type="match status" value="1"/>
</dbReference>
<dbReference type="Gene3D" id="3.90.190.10">
    <property type="entry name" value="Protein tyrosine phosphatase superfamily"/>
    <property type="match status" value="1"/>
</dbReference>
<dbReference type="InterPro" id="IPR003961">
    <property type="entry name" value="FN3_dom"/>
</dbReference>
<reference evidence="14" key="2">
    <citation type="submission" date="2025-09" db="UniProtKB">
        <authorList>
            <consortium name="Ensembl"/>
        </authorList>
    </citation>
    <scope>IDENTIFICATION</scope>
</reference>
<dbReference type="CDD" id="cd00063">
    <property type="entry name" value="FN3"/>
    <property type="match status" value="4"/>
</dbReference>
<dbReference type="EC" id="3.1.3.48" evidence="2"/>
<evidence type="ECO:0000256" key="3">
    <source>
        <dbReference type="ARBA" id="ARBA00022692"/>
    </source>
</evidence>
<keyword evidence="5" id="KW-0378">Hydrolase</keyword>
<evidence type="ECO:0000313" key="14">
    <source>
        <dbReference type="Ensembl" id="ENSCCRP00010029276.1"/>
    </source>
</evidence>
<feature type="domain" description="Fibronectin type-III" evidence="13">
    <location>
        <begin position="1"/>
        <end position="79"/>
    </location>
</feature>
<dbReference type="InterPro" id="IPR050713">
    <property type="entry name" value="RTP_Phos/Ushers"/>
</dbReference>
<dbReference type="AlphaFoldDB" id="A0A8C1JB53"/>
<dbReference type="SMART" id="SM00194">
    <property type="entry name" value="PTPc"/>
    <property type="match status" value="1"/>
</dbReference>
<evidence type="ECO:0000256" key="4">
    <source>
        <dbReference type="ARBA" id="ARBA00022729"/>
    </source>
</evidence>
<dbReference type="InterPro" id="IPR029021">
    <property type="entry name" value="Prot-tyrosine_phosphatase-like"/>
</dbReference>
<keyword evidence="8" id="KW-0472">Membrane</keyword>
<dbReference type="InterPro" id="IPR036116">
    <property type="entry name" value="FN3_sf"/>
</dbReference>
<dbReference type="Gene3D" id="2.60.40.10">
    <property type="entry name" value="Immunoglobulins"/>
    <property type="match status" value="4"/>
</dbReference>
<evidence type="ECO:0000259" key="12">
    <source>
        <dbReference type="PROSITE" id="PS50056"/>
    </source>
</evidence>
<evidence type="ECO:0000259" key="11">
    <source>
        <dbReference type="PROSITE" id="PS50055"/>
    </source>
</evidence>
<feature type="domain" description="Tyrosine-protein phosphatase" evidence="11">
    <location>
        <begin position="313"/>
        <end position="531"/>
    </location>
</feature>
<dbReference type="PANTHER" id="PTHR46957:SF5">
    <property type="entry name" value="PROTEIN-TYROSINE-PHOSPHATASE"/>
    <property type="match status" value="1"/>
</dbReference>
<keyword evidence="7" id="KW-1133">Transmembrane helix</keyword>
<feature type="domain" description="Tyrosine specific protein phosphatases" evidence="12">
    <location>
        <begin position="462"/>
        <end position="531"/>
    </location>
</feature>
<dbReference type="PROSITE" id="PS50056">
    <property type="entry name" value="TYR_PHOSPHATASE_2"/>
    <property type="match status" value="1"/>
</dbReference>
<feature type="domain" description="Fibronectin type-III" evidence="13">
    <location>
        <begin position="244"/>
        <end position="327"/>
    </location>
</feature>
<dbReference type="InterPro" id="IPR003595">
    <property type="entry name" value="Tyr_Pase_cat"/>
</dbReference>
<dbReference type="Ensembl" id="ENSCCRT00010032081.1">
    <property type="protein sequence ID" value="ENSCCRP00010029276.1"/>
    <property type="gene ID" value="ENSCCRG00010012459.1"/>
</dbReference>
<proteinExistence type="predicted"/>
<evidence type="ECO:0000313" key="15">
    <source>
        <dbReference type="Proteomes" id="UP000694427"/>
    </source>
</evidence>
<evidence type="ECO:0000256" key="5">
    <source>
        <dbReference type="ARBA" id="ARBA00022801"/>
    </source>
</evidence>
<comment type="subcellular location">
    <subcellularLocation>
        <location evidence="1">Membrane</location>
        <topology evidence="1">Single-pass type I membrane protein</topology>
    </subcellularLocation>
</comment>
<keyword evidence="4" id="KW-0732">Signal</keyword>
<keyword evidence="15" id="KW-1185">Reference proteome</keyword>
<evidence type="ECO:0000256" key="2">
    <source>
        <dbReference type="ARBA" id="ARBA00013064"/>
    </source>
</evidence>
<dbReference type="Pfam" id="PF00102">
    <property type="entry name" value="Y_phosphatase"/>
    <property type="match status" value="1"/>
</dbReference>
<dbReference type="SUPFAM" id="SSF49265">
    <property type="entry name" value="Fibronectin type III"/>
    <property type="match status" value="2"/>
</dbReference>
<evidence type="ECO:0000256" key="10">
    <source>
        <dbReference type="ARBA" id="ARBA00051722"/>
    </source>
</evidence>
<dbReference type="GO" id="GO:0016020">
    <property type="term" value="C:membrane"/>
    <property type="evidence" value="ECO:0007669"/>
    <property type="project" value="UniProtKB-SubCell"/>
</dbReference>
<evidence type="ECO:0000256" key="6">
    <source>
        <dbReference type="ARBA" id="ARBA00022912"/>
    </source>
</evidence>
<dbReference type="PRINTS" id="PR00700">
    <property type="entry name" value="PRTYPHPHTASE"/>
</dbReference>
<dbReference type="PANTHER" id="PTHR46957">
    <property type="entry name" value="CYTOKINE RECEPTOR"/>
    <property type="match status" value="1"/>
</dbReference>
<name>A0A8C1JB53_CYPCA</name>
<dbReference type="Proteomes" id="UP000694427">
    <property type="component" value="Unplaced"/>
</dbReference>
<dbReference type="InterPro" id="IPR000242">
    <property type="entry name" value="PTP_cat"/>
</dbReference>
<keyword evidence="6" id="KW-0904">Protein phosphatase</keyword>
<evidence type="ECO:0000256" key="7">
    <source>
        <dbReference type="ARBA" id="ARBA00022989"/>
    </source>
</evidence>
<evidence type="ECO:0000256" key="8">
    <source>
        <dbReference type="ARBA" id="ARBA00023136"/>
    </source>
</evidence>
<dbReference type="FunFam" id="3.90.190.10:FF:000009">
    <property type="entry name" value="Receptor-type tyrosine-protein phosphatase beta"/>
    <property type="match status" value="1"/>
</dbReference>
<dbReference type="GO" id="GO:0004725">
    <property type="term" value="F:protein tyrosine phosphatase activity"/>
    <property type="evidence" value="ECO:0007669"/>
    <property type="project" value="UniProtKB-EC"/>
</dbReference>
<evidence type="ECO:0000259" key="13">
    <source>
        <dbReference type="PROSITE" id="PS50853"/>
    </source>
</evidence>
<evidence type="ECO:0000256" key="1">
    <source>
        <dbReference type="ARBA" id="ARBA00004479"/>
    </source>
</evidence>
<dbReference type="PROSITE" id="PS50853">
    <property type="entry name" value="FN3"/>
    <property type="match status" value="3"/>
</dbReference>
<evidence type="ECO:0000256" key="9">
    <source>
        <dbReference type="ARBA" id="ARBA00023180"/>
    </source>
</evidence>
<dbReference type="SMART" id="SM00060">
    <property type="entry name" value="FN3"/>
    <property type="match status" value="4"/>
</dbReference>
<keyword evidence="3" id="KW-0812">Transmembrane</keyword>
<protein>
    <recommendedName>
        <fullName evidence="2">protein-tyrosine-phosphatase</fullName>
        <ecNumber evidence="2">3.1.3.48</ecNumber>
    </recommendedName>
</protein>
<organism evidence="14 15">
    <name type="scientific">Cyprinus carpio</name>
    <name type="common">Common carp</name>
    <dbReference type="NCBI Taxonomy" id="7962"/>
    <lineage>
        <taxon>Eukaryota</taxon>
        <taxon>Metazoa</taxon>
        <taxon>Chordata</taxon>
        <taxon>Craniata</taxon>
        <taxon>Vertebrata</taxon>
        <taxon>Euteleostomi</taxon>
        <taxon>Actinopterygii</taxon>
        <taxon>Neopterygii</taxon>
        <taxon>Teleostei</taxon>
        <taxon>Ostariophysi</taxon>
        <taxon>Cypriniformes</taxon>
        <taxon>Cyprinidae</taxon>
        <taxon>Cyprininae</taxon>
        <taxon>Cyprinus</taxon>
    </lineage>
</organism>
<dbReference type="InterPro" id="IPR000387">
    <property type="entry name" value="Tyr_Pase_dom"/>
</dbReference>
<sequence length="554" mass="62347">EITTSSVFLIWEEPFGNRYFFKLNWTDGKTSNHVITNNTWYNITGLTAGVNYTFNIAAVAADKSTEGGSVVTSNYTNPDVIRNLIVSNITTTSVFLTWEEPVGNRSFFKLKWADDKTSGNSTETTNTSYQITGLTAGVNYTFCITAVTTDKSTKGETVCSSQITNVIRNLRVSEITTSSVFLIWEEPFGNRYFFKLNWTDGKTSNHVITNNTWYNITGLTAGVNYTFNIAAVAADKSTEGGSVVTSNYTTNDITTSSVLLNWTKPNGQSSRYHVEYENNNVATENNSFEINDLTPGAHYTFRVFAVAADHVTKGRASQISLYTNDSSRVKLSVCGSPFDDYINANCIPGYNSRKEFIAAQGPLPVTVNEFWRMVWEKNVYTIVMLTKCNEMGRVKCEKYWPSGTNHFHNISVTTTSEIELESWTIRDFRIKNVKTAESRYVRQFHFTAWPDHGVPQTTEVLIDFRHLVREHMEQYSRHSPTVVHCSAGVGKTGTFIAIDHLIFQIEKDSMVDIYGIVNDMRMHRPLMVQTELVPPLKSGGYIEALKMVVNATSF</sequence>
<accession>A0A8C1JB53</accession>
<dbReference type="SMART" id="SM00404">
    <property type="entry name" value="PTPc_motif"/>
    <property type="match status" value="1"/>
</dbReference>
<comment type="catalytic activity">
    <reaction evidence="10">
        <text>O-phospho-L-tyrosyl-[protein] + H2O = L-tyrosyl-[protein] + phosphate</text>
        <dbReference type="Rhea" id="RHEA:10684"/>
        <dbReference type="Rhea" id="RHEA-COMP:10136"/>
        <dbReference type="Rhea" id="RHEA-COMP:20101"/>
        <dbReference type="ChEBI" id="CHEBI:15377"/>
        <dbReference type="ChEBI" id="CHEBI:43474"/>
        <dbReference type="ChEBI" id="CHEBI:46858"/>
        <dbReference type="ChEBI" id="CHEBI:61978"/>
        <dbReference type="EC" id="3.1.3.48"/>
    </reaction>
</comment>
<dbReference type="InterPro" id="IPR013783">
    <property type="entry name" value="Ig-like_fold"/>
</dbReference>